<comment type="caution">
    <text evidence="1">The sequence shown here is derived from an EMBL/GenBank/DDBJ whole genome shotgun (WGS) entry which is preliminary data.</text>
</comment>
<evidence type="ECO:0000313" key="1">
    <source>
        <dbReference type="EMBL" id="RHX80286.1"/>
    </source>
</evidence>
<keyword evidence="2" id="KW-1185">Reference proteome</keyword>
<proteinExistence type="predicted"/>
<accession>A0ABX9M3X9</accession>
<gene>
    <name evidence="1" type="ORF">DLM77_10640</name>
</gene>
<dbReference type="Proteomes" id="UP000285569">
    <property type="component" value="Unassembled WGS sequence"/>
</dbReference>
<organism evidence="1 2">
    <name type="scientific">Leptospira yasudae</name>
    <dbReference type="NCBI Taxonomy" id="2202201"/>
    <lineage>
        <taxon>Bacteria</taxon>
        <taxon>Pseudomonadati</taxon>
        <taxon>Spirochaetota</taxon>
        <taxon>Spirochaetia</taxon>
        <taxon>Leptospirales</taxon>
        <taxon>Leptospiraceae</taxon>
        <taxon>Leptospira</taxon>
    </lineage>
</organism>
<reference evidence="2" key="1">
    <citation type="submission" date="2018-05" db="EMBL/GenBank/DDBJ databases">
        <title>Leptospira yasudae sp. nov. and Leptospira stimsonii sp. nov., two pathogenic species of the genus Leptospira isolated from environmental sources.</title>
        <authorList>
            <person name="Casanovas-Massana A."/>
            <person name="Hamond C."/>
            <person name="Santos L.A."/>
            <person name="Hacker K.P."/>
            <person name="Balassiano I."/>
            <person name="Medeiros M.A."/>
            <person name="Reis M.G."/>
            <person name="Ko A.I."/>
            <person name="Wunder E.A."/>
        </authorList>
    </citation>
    <scope>NUCLEOTIDE SEQUENCE [LARGE SCALE GENOMIC DNA]</scope>
    <source>
        <strain evidence="2">B21</strain>
    </source>
</reference>
<dbReference type="EMBL" id="QHCR01000004">
    <property type="protein sequence ID" value="RHX80286.1"/>
    <property type="molecule type" value="Genomic_DNA"/>
</dbReference>
<name>A0ABX9M3X9_9LEPT</name>
<evidence type="ECO:0000313" key="2">
    <source>
        <dbReference type="Proteomes" id="UP000285569"/>
    </source>
</evidence>
<protein>
    <submittedName>
        <fullName evidence="1">Uncharacterized protein</fullName>
    </submittedName>
</protein>
<sequence length="156" mass="17483">MAAIGMTSRWFFRNGLQWVYILFLVLPGVQLLAQNFKTGVHLINRDDKVYTIVYSESSGPSSKICFVEKPSKTRKNGLAPVAIRGDVPGFKILSRKEDKASFRVETKAILEPKAEIPCLSLYLNSISIENGTSLQEVKNRAIVIENGKLTRRKRGV</sequence>
<reference evidence="1 2" key="2">
    <citation type="journal article" date="2020" name="Int. J. Syst. Evol. Microbiol.">
        <title>Leptospira yasudae sp. nov. and Leptospira stimsonii sp. nov., two new species of the pathogenic group isolated from environmental sources.</title>
        <authorList>
            <person name="Casanovas-Massana A."/>
            <person name="Hamond C."/>
            <person name="Santos L.A."/>
            <person name="de Oliveira D."/>
            <person name="Hacker K.P."/>
            <person name="Balassiano I."/>
            <person name="Costa F."/>
            <person name="Medeiros M.A."/>
            <person name="Reis M.G."/>
            <person name="Ko A.I."/>
            <person name="Wunder E.A."/>
        </authorList>
    </citation>
    <scope>NUCLEOTIDE SEQUENCE [LARGE SCALE GENOMIC DNA]</scope>
    <source>
        <strain evidence="1 2">B21</strain>
    </source>
</reference>